<dbReference type="GO" id="GO:0030688">
    <property type="term" value="C:preribosome, small subunit precursor"/>
    <property type="evidence" value="ECO:0007669"/>
    <property type="project" value="InterPro"/>
</dbReference>
<evidence type="ECO:0000313" key="6">
    <source>
        <dbReference type="EMBL" id="KAD4384458.1"/>
    </source>
</evidence>
<evidence type="ECO:0000256" key="4">
    <source>
        <dbReference type="ARBA" id="ARBA00023242"/>
    </source>
</evidence>
<accession>A0A5N6N5C2</accession>
<evidence type="ECO:0000256" key="5">
    <source>
        <dbReference type="SAM" id="MobiDB-lite"/>
    </source>
</evidence>
<feature type="compositionally biased region" description="Basic and acidic residues" evidence="5">
    <location>
        <begin position="363"/>
        <end position="383"/>
    </location>
</feature>
<evidence type="ECO:0000313" key="7">
    <source>
        <dbReference type="Proteomes" id="UP000326396"/>
    </source>
</evidence>
<keyword evidence="4" id="KW-0539">Nucleus</keyword>
<gene>
    <name evidence="6" type="ORF">E3N88_24626</name>
</gene>
<sequence>MEVEQPDATDTVVTNPSTDVAPPQSLLLIRNLASCNNTARSKALRELTNWLPTQLEISDEEMKKLWKGLFYCIWHADKAPVQSNLIDRLSSMLLTLDVPICLHYLSVFFTTVRREWSGIDVLRLDKFYLLIRRFVNCSFQFLKKNSWDLELCRRVMNIYEEKSLLANDKKFLGNGVNYHLVSVFVDEIKSYLPLNREIYEVLFKPFFSVMSVCQDKVLVGKINSNVFERLLCMGKSLLEKKNAKDDVDDIEVVNLGTIALKMGFAAKFYELGSSTECFQGNRKVLFGLNKDYIKLEKDLEALGIDIQFSTVQFDNGDEDIPDLVPIVADKKQKASSVLLLEASESVVEHSKKSSKKKKKKKKEKEEAKAGLGSEKHESGKENDNGNMIISNVESASSDTTSDVNDITFTELFKSNLQKEFEKLAKEDGLDKDGESSLHEEMSTIRISSSKALKKRKRAKGVEIRESYNADVTEQGGTGMKSGEKSTKKVRFSKNNLVWKPQSPLPPQSVRIPPSVTPRGSALKKGVPPGPIREMPPAIKKVKKKKPKVRKVMKTTSPAMKRLRKLQTLSA</sequence>
<dbReference type="PANTHER" id="PTHR13026">
    <property type="entry name" value="NNP-1 PROTEIN NOVEL NUCLEAR PROTEIN 1 NOP52"/>
    <property type="match status" value="1"/>
</dbReference>
<keyword evidence="7" id="KW-1185">Reference proteome</keyword>
<comment type="caution">
    <text evidence="6">The sequence shown here is derived from an EMBL/GenBank/DDBJ whole genome shotgun (WGS) entry which is preliminary data.</text>
</comment>
<dbReference type="GO" id="GO:0005634">
    <property type="term" value="C:nucleus"/>
    <property type="evidence" value="ECO:0007669"/>
    <property type="project" value="UniProtKB-SubCell"/>
</dbReference>
<comment type="subcellular location">
    <subcellularLocation>
        <location evidence="1">Nucleus</location>
    </subcellularLocation>
</comment>
<dbReference type="GO" id="GO:0006364">
    <property type="term" value="P:rRNA processing"/>
    <property type="evidence" value="ECO:0007669"/>
    <property type="project" value="UniProtKB-KW"/>
</dbReference>
<proteinExistence type="inferred from homology"/>
<dbReference type="PANTHER" id="PTHR13026:SF0">
    <property type="entry name" value="RIBOSOMAL RNA PROCESSING 1B"/>
    <property type="match status" value="1"/>
</dbReference>
<dbReference type="InterPro" id="IPR010301">
    <property type="entry name" value="RRP1"/>
</dbReference>
<dbReference type="OrthoDB" id="2019504at2759"/>
<feature type="region of interest" description="Disordered" evidence="5">
    <location>
        <begin position="493"/>
        <end position="535"/>
    </location>
</feature>
<protein>
    <recommendedName>
        <fullName evidence="8">Ribosomal RNA processing protein 1 homolog</fullName>
    </recommendedName>
</protein>
<feature type="compositionally biased region" description="Basic residues" evidence="5">
    <location>
        <begin position="352"/>
        <end position="362"/>
    </location>
</feature>
<evidence type="ECO:0000256" key="2">
    <source>
        <dbReference type="ARBA" id="ARBA00006374"/>
    </source>
</evidence>
<evidence type="ECO:0008006" key="8">
    <source>
        <dbReference type="Google" id="ProtNLM"/>
    </source>
</evidence>
<dbReference type="AlphaFoldDB" id="A0A5N6N5C2"/>
<evidence type="ECO:0000256" key="1">
    <source>
        <dbReference type="ARBA" id="ARBA00004123"/>
    </source>
</evidence>
<dbReference type="EMBL" id="SZYD01000013">
    <property type="protein sequence ID" value="KAD4384458.1"/>
    <property type="molecule type" value="Genomic_DNA"/>
</dbReference>
<name>A0A5N6N5C2_9ASTR</name>
<keyword evidence="3" id="KW-0698">rRNA processing</keyword>
<feature type="region of interest" description="Disordered" evidence="5">
    <location>
        <begin position="350"/>
        <end position="387"/>
    </location>
</feature>
<reference evidence="6 7" key="1">
    <citation type="submission" date="2019-05" db="EMBL/GenBank/DDBJ databases">
        <title>Mikania micrantha, genome provides insights into the molecular mechanism of rapid growth.</title>
        <authorList>
            <person name="Liu B."/>
        </authorList>
    </citation>
    <scope>NUCLEOTIDE SEQUENCE [LARGE SCALE GENOMIC DNA]</scope>
    <source>
        <strain evidence="6">NLD-2019</strain>
        <tissue evidence="6">Leaf</tissue>
    </source>
</reference>
<organism evidence="6 7">
    <name type="scientific">Mikania micrantha</name>
    <name type="common">bitter vine</name>
    <dbReference type="NCBI Taxonomy" id="192012"/>
    <lineage>
        <taxon>Eukaryota</taxon>
        <taxon>Viridiplantae</taxon>
        <taxon>Streptophyta</taxon>
        <taxon>Embryophyta</taxon>
        <taxon>Tracheophyta</taxon>
        <taxon>Spermatophyta</taxon>
        <taxon>Magnoliopsida</taxon>
        <taxon>eudicotyledons</taxon>
        <taxon>Gunneridae</taxon>
        <taxon>Pentapetalae</taxon>
        <taxon>asterids</taxon>
        <taxon>campanulids</taxon>
        <taxon>Asterales</taxon>
        <taxon>Asteraceae</taxon>
        <taxon>Asteroideae</taxon>
        <taxon>Heliantheae alliance</taxon>
        <taxon>Eupatorieae</taxon>
        <taxon>Mikania</taxon>
    </lineage>
</organism>
<comment type="similarity">
    <text evidence="2">Belongs to the RRP1 family.</text>
</comment>
<dbReference type="Pfam" id="PF05997">
    <property type="entry name" value="Nop52"/>
    <property type="match status" value="1"/>
</dbReference>
<evidence type="ECO:0000256" key="3">
    <source>
        <dbReference type="ARBA" id="ARBA00022552"/>
    </source>
</evidence>
<dbReference type="Proteomes" id="UP000326396">
    <property type="component" value="Linkage Group LG3"/>
</dbReference>